<proteinExistence type="predicted"/>
<keyword evidence="3" id="KW-1185">Reference proteome</keyword>
<dbReference type="EMBL" id="SHKY01000001">
    <property type="protein sequence ID" value="RZU50725.1"/>
    <property type="molecule type" value="Genomic_DNA"/>
</dbReference>
<accession>A0A4Q7ZKD0</accession>
<comment type="caution">
    <text evidence="2">The sequence shown here is derived from an EMBL/GenBank/DDBJ whole genome shotgun (WGS) entry which is preliminary data.</text>
</comment>
<dbReference type="Proteomes" id="UP000292564">
    <property type="component" value="Unassembled WGS sequence"/>
</dbReference>
<organism evidence="2 3">
    <name type="scientific">Krasilnikovia cinnamomea</name>
    <dbReference type="NCBI Taxonomy" id="349313"/>
    <lineage>
        <taxon>Bacteria</taxon>
        <taxon>Bacillati</taxon>
        <taxon>Actinomycetota</taxon>
        <taxon>Actinomycetes</taxon>
        <taxon>Micromonosporales</taxon>
        <taxon>Micromonosporaceae</taxon>
        <taxon>Krasilnikovia</taxon>
    </lineage>
</organism>
<protein>
    <submittedName>
        <fullName evidence="2">Uncharacterized protein DUF1524</fullName>
    </submittedName>
</protein>
<dbReference type="PANTHER" id="PTHR24094:SF15">
    <property type="entry name" value="AMP-DEPENDENT SYNTHETASE_LIGASE DOMAIN-CONTAINING PROTEIN-RELATED"/>
    <property type="match status" value="1"/>
</dbReference>
<dbReference type="Pfam" id="PF07510">
    <property type="entry name" value="GmrSD_C"/>
    <property type="match status" value="1"/>
</dbReference>
<feature type="domain" description="GmrSD restriction endonucleases C-terminal" evidence="1">
    <location>
        <begin position="119"/>
        <end position="230"/>
    </location>
</feature>
<gene>
    <name evidence="2" type="ORF">EV385_2505</name>
</gene>
<evidence type="ECO:0000259" key="1">
    <source>
        <dbReference type="Pfam" id="PF07510"/>
    </source>
</evidence>
<dbReference type="InterPro" id="IPR011089">
    <property type="entry name" value="GmrSD_C"/>
</dbReference>
<dbReference type="OrthoDB" id="5196645at2"/>
<dbReference type="RefSeq" id="WP_130509607.1">
    <property type="nucleotide sequence ID" value="NZ_SHKY01000001.1"/>
</dbReference>
<dbReference type="PANTHER" id="PTHR24094">
    <property type="entry name" value="SECRETED PROTEIN"/>
    <property type="match status" value="1"/>
</dbReference>
<evidence type="ECO:0000313" key="2">
    <source>
        <dbReference type="EMBL" id="RZU50725.1"/>
    </source>
</evidence>
<name>A0A4Q7ZKD0_9ACTN</name>
<evidence type="ECO:0000313" key="3">
    <source>
        <dbReference type="Proteomes" id="UP000292564"/>
    </source>
</evidence>
<dbReference type="AlphaFoldDB" id="A0A4Q7ZKD0"/>
<reference evidence="2 3" key="1">
    <citation type="submission" date="2019-02" db="EMBL/GenBank/DDBJ databases">
        <title>Sequencing the genomes of 1000 actinobacteria strains.</title>
        <authorList>
            <person name="Klenk H.-P."/>
        </authorList>
    </citation>
    <scope>NUCLEOTIDE SEQUENCE [LARGE SCALE GENOMIC DNA]</scope>
    <source>
        <strain evidence="2 3">DSM 45162</strain>
    </source>
</reference>
<sequence>MPTSRASRSYDGRVSPRAVIPRAALSIATVALVIGAISGCTVTPGNPAAGDPDSTGRAPGTAKEAAQQLDALTVAAPGSMRGYSRAKFPHWQSTGANCDVRDSVLKRDGTNVKTSGCNVVGGSWTSVYDGKVIDTPAQVDIDHVVPLANAWRSGASAWSTPQREQFANDLDDPQLVAVSQGSNRAKGDQDPSTWKPPARENWCEYAQDWVAVKSHWKLTVTSAEKAALADMLETC</sequence>